<keyword evidence="2" id="KW-1185">Reference proteome</keyword>
<dbReference type="InterPro" id="IPR011257">
    <property type="entry name" value="DNA_glycosylase"/>
</dbReference>
<gene>
    <name evidence="1" type="ORF">FQY79_10680</name>
</gene>
<protein>
    <submittedName>
        <fullName evidence="1">Uncharacterized protein</fullName>
    </submittedName>
</protein>
<organism evidence="1 2">
    <name type="scientific">Luteimonas wenzhouensis</name>
    <dbReference type="NCBI Taxonomy" id="2599615"/>
    <lineage>
        <taxon>Bacteria</taxon>
        <taxon>Pseudomonadati</taxon>
        <taxon>Pseudomonadota</taxon>
        <taxon>Gammaproteobacteria</taxon>
        <taxon>Lysobacterales</taxon>
        <taxon>Lysobacteraceae</taxon>
        <taxon>Luteimonas</taxon>
    </lineage>
</organism>
<dbReference type="InterPro" id="IPR023170">
    <property type="entry name" value="HhH_base_excis_C"/>
</dbReference>
<dbReference type="AlphaFoldDB" id="A0A5C5TYD0"/>
<dbReference type="RefSeq" id="WP_146312907.1">
    <property type="nucleotide sequence ID" value="NZ_VOHE01000005.1"/>
</dbReference>
<dbReference type="Gene3D" id="1.10.1670.10">
    <property type="entry name" value="Helix-hairpin-Helix base-excision DNA repair enzymes (C-terminal)"/>
    <property type="match status" value="1"/>
</dbReference>
<dbReference type="EMBL" id="VOHE01000005">
    <property type="protein sequence ID" value="TWT18342.1"/>
    <property type="molecule type" value="Genomic_DNA"/>
</dbReference>
<evidence type="ECO:0000313" key="2">
    <source>
        <dbReference type="Proteomes" id="UP000315949"/>
    </source>
</evidence>
<sequence length="371" mass="42142">MAIRLEFLNLIVPVHVIDRKYPGGWKQCRTDHGLEEQPSSFGACWHDGLLFRDGAMSPFDMAMLKAKWEAIGFKAIRCRRGRSVVADFCVYPSPASPASPVPACTWLSIDTSVAMASFRGSAFLHSDQHGRLFDMSINEIAENLSCIAKRIGAQRVQELERLKLEHRSLQREDFLWHFLLQSFATMGRSSGWRGLIGERSNYDQVTFEALSRLDDADRERTVRAVCRKAKIRMPDKKADFILGCFRLIRDMGGLNEARSRLLAQEGRDGKIKFLLQFPGIGPKYARNIMMDVYHEDFRDSIAVDARIKSISEALGVSFKSYQEHEAFFLEAARLAGLSGWELDRLMYHFKDDFEREIFSSVAARAATVPTA</sequence>
<dbReference type="GO" id="GO:0003824">
    <property type="term" value="F:catalytic activity"/>
    <property type="evidence" value="ECO:0007669"/>
    <property type="project" value="InterPro"/>
</dbReference>
<dbReference type="SUPFAM" id="SSF48150">
    <property type="entry name" value="DNA-glycosylase"/>
    <property type="match status" value="1"/>
</dbReference>
<reference evidence="1 2" key="1">
    <citation type="submission" date="2019-07" db="EMBL/GenBank/DDBJ databases">
        <title>Luteimonas sp. YD-1 nov., isolated from acidic soil.</title>
        <authorList>
            <person name="Zhou J."/>
        </authorList>
    </citation>
    <scope>NUCLEOTIDE SEQUENCE [LARGE SCALE GENOMIC DNA]</scope>
    <source>
        <strain evidence="1 2">YD-1</strain>
    </source>
</reference>
<comment type="caution">
    <text evidence="1">The sequence shown here is derived from an EMBL/GenBank/DDBJ whole genome shotgun (WGS) entry which is preliminary data.</text>
</comment>
<dbReference type="OrthoDB" id="7060316at2"/>
<proteinExistence type="predicted"/>
<name>A0A5C5TYD0_9GAMM</name>
<accession>A0A5C5TYD0</accession>
<dbReference type="Gene3D" id="1.10.340.30">
    <property type="entry name" value="Hypothetical protein, domain 2"/>
    <property type="match status" value="1"/>
</dbReference>
<dbReference type="Proteomes" id="UP000315949">
    <property type="component" value="Unassembled WGS sequence"/>
</dbReference>
<evidence type="ECO:0000313" key="1">
    <source>
        <dbReference type="EMBL" id="TWT18342.1"/>
    </source>
</evidence>
<dbReference type="GO" id="GO:0006281">
    <property type="term" value="P:DNA repair"/>
    <property type="evidence" value="ECO:0007669"/>
    <property type="project" value="InterPro"/>
</dbReference>